<dbReference type="OrthoDB" id="1951178at2"/>
<dbReference type="RefSeq" id="WP_089024355.1">
    <property type="nucleotide sequence ID" value="NZ_NIQC01000032.1"/>
</dbReference>
<evidence type="ECO:0000313" key="2">
    <source>
        <dbReference type="Proteomes" id="UP000214588"/>
    </source>
</evidence>
<evidence type="ECO:0008006" key="3">
    <source>
        <dbReference type="Google" id="ProtNLM"/>
    </source>
</evidence>
<sequence length="187" mass="21473">MPNNYQMYPGPIENPEHFPPPVAIDCIKVDKVYEECKFTDVNELDITLDDIDQLTDVECISVEVIEKKCEIVYDDKVRLWIKYEVTYEVNGETRSHVETFEKIVVLARAGEDGLEPQCEVFLECLDAFVLKNNTIKLCIGKLLLFKLIAHVQLLVPVYGFCPEPKECQVAGECPEFDPIWPPYPEQS</sequence>
<keyword evidence="2" id="KW-1185">Reference proteome</keyword>
<evidence type="ECO:0000313" key="1">
    <source>
        <dbReference type="EMBL" id="OWZ82955.1"/>
    </source>
</evidence>
<proteinExistence type="predicted"/>
<gene>
    <name evidence="1" type="ORF">CDO51_11270</name>
</gene>
<reference evidence="1 2" key="1">
    <citation type="submission" date="2017-06" db="EMBL/GenBank/DDBJ databases">
        <title>Draft Genome Sequence of Natranaerobius trueperi halophilic, alkalithermophilic bacteria from soda lakes.</title>
        <authorList>
            <person name="Zhao B."/>
        </authorList>
    </citation>
    <scope>NUCLEOTIDE SEQUENCE [LARGE SCALE GENOMIC DNA]</scope>
    <source>
        <strain evidence="1 2">DSM 18760</strain>
    </source>
</reference>
<comment type="caution">
    <text evidence="1">The sequence shown here is derived from an EMBL/GenBank/DDBJ whole genome shotgun (WGS) entry which is preliminary data.</text>
</comment>
<dbReference type="EMBL" id="NIQC01000032">
    <property type="protein sequence ID" value="OWZ82955.1"/>
    <property type="molecule type" value="Genomic_DNA"/>
</dbReference>
<accession>A0A226BVE8</accession>
<dbReference type="Proteomes" id="UP000214588">
    <property type="component" value="Unassembled WGS sequence"/>
</dbReference>
<protein>
    <recommendedName>
        <fullName evidence="3">SipL SPOCS domain-containing protein</fullName>
    </recommendedName>
</protein>
<name>A0A226BVE8_9FIRM</name>
<dbReference type="AlphaFoldDB" id="A0A226BVE8"/>
<organism evidence="1 2">
    <name type="scientific">Natranaerobius trueperi</name>
    <dbReference type="NCBI Taxonomy" id="759412"/>
    <lineage>
        <taxon>Bacteria</taxon>
        <taxon>Bacillati</taxon>
        <taxon>Bacillota</taxon>
        <taxon>Clostridia</taxon>
        <taxon>Natranaerobiales</taxon>
        <taxon>Natranaerobiaceae</taxon>
        <taxon>Natranaerobius</taxon>
    </lineage>
</organism>